<dbReference type="AlphaFoldDB" id="A0A6J7DP10"/>
<name>A0A6J7DP10_9ZZZZ</name>
<accession>A0A6J7DP10</accession>
<proteinExistence type="predicted"/>
<sequence length="116" mass="11780">MAVASCLWTELATDEVLASKAASPKSATFLPIFDAVVEPVANCARSIMASPGRDTPFCIGVPTAGLPAARLARKASMCALASSSLSGVVRGLIEPLAVSDGRTTEVARSPAETAGF</sequence>
<gene>
    <name evidence="1" type="ORF">UFOPK3425_00636</name>
</gene>
<organism evidence="1">
    <name type="scientific">freshwater metagenome</name>
    <dbReference type="NCBI Taxonomy" id="449393"/>
    <lineage>
        <taxon>unclassified sequences</taxon>
        <taxon>metagenomes</taxon>
        <taxon>ecological metagenomes</taxon>
    </lineage>
</organism>
<evidence type="ECO:0000313" key="1">
    <source>
        <dbReference type="EMBL" id="CAB4871120.1"/>
    </source>
</evidence>
<dbReference type="EMBL" id="CAFBLV010000106">
    <property type="protein sequence ID" value="CAB4871120.1"/>
    <property type="molecule type" value="Genomic_DNA"/>
</dbReference>
<protein>
    <submittedName>
        <fullName evidence="1">Unannotated protein</fullName>
    </submittedName>
</protein>
<reference evidence="1" key="1">
    <citation type="submission" date="2020-05" db="EMBL/GenBank/DDBJ databases">
        <authorList>
            <person name="Chiriac C."/>
            <person name="Salcher M."/>
            <person name="Ghai R."/>
            <person name="Kavagutti S V."/>
        </authorList>
    </citation>
    <scope>NUCLEOTIDE SEQUENCE</scope>
</reference>